<feature type="region of interest" description="Disordered" evidence="1">
    <location>
        <begin position="1"/>
        <end position="51"/>
    </location>
</feature>
<comment type="caution">
    <text evidence="2">The sequence shown here is derived from an EMBL/GenBank/DDBJ whole genome shotgun (WGS) entry which is preliminary data.</text>
</comment>
<evidence type="ECO:0000313" key="2">
    <source>
        <dbReference type="EMBL" id="GIX82015.1"/>
    </source>
</evidence>
<evidence type="ECO:0000256" key="1">
    <source>
        <dbReference type="SAM" id="MobiDB-lite"/>
    </source>
</evidence>
<dbReference type="AlphaFoldDB" id="A0AAV4NB56"/>
<accession>A0AAV4NB56</accession>
<gene>
    <name evidence="2" type="ORF">CEXT_76311</name>
</gene>
<keyword evidence="3" id="KW-1185">Reference proteome</keyword>
<organism evidence="2 3">
    <name type="scientific">Caerostris extrusa</name>
    <name type="common">Bark spider</name>
    <name type="synonym">Caerostris bankana</name>
    <dbReference type="NCBI Taxonomy" id="172846"/>
    <lineage>
        <taxon>Eukaryota</taxon>
        <taxon>Metazoa</taxon>
        <taxon>Ecdysozoa</taxon>
        <taxon>Arthropoda</taxon>
        <taxon>Chelicerata</taxon>
        <taxon>Arachnida</taxon>
        <taxon>Araneae</taxon>
        <taxon>Araneomorphae</taxon>
        <taxon>Entelegynae</taxon>
        <taxon>Araneoidea</taxon>
        <taxon>Araneidae</taxon>
        <taxon>Caerostris</taxon>
    </lineage>
</organism>
<feature type="non-terminal residue" evidence="2">
    <location>
        <position position="1"/>
    </location>
</feature>
<sequence>SVSQKACNISTRTSTTANESSANNKNRSEDKILRKNLNPSKDLDTPSGNTMKQLNKCEKDEMTFLPTGRLEFSDHSRTVARPYNCNLCDKSYVPVSNLNRSMSSPTLSINRFNCTNVINALMNVTDHETTSANILAKAILVCKMRSGNVEEDIELIRADEMEDEALWPFVKQSDSSTLNQINQPLNEINNSRQQNISSDIHQGIDCEETAAAAMAAEYGDVPTRIHTIPSD</sequence>
<evidence type="ECO:0000313" key="3">
    <source>
        <dbReference type="Proteomes" id="UP001054945"/>
    </source>
</evidence>
<name>A0AAV4NB56_CAEEX</name>
<feature type="compositionally biased region" description="Polar residues" evidence="1">
    <location>
        <begin position="1"/>
        <end position="25"/>
    </location>
</feature>
<dbReference type="Proteomes" id="UP001054945">
    <property type="component" value="Unassembled WGS sequence"/>
</dbReference>
<reference evidence="2 3" key="1">
    <citation type="submission" date="2021-06" db="EMBL/GenBank/DDBJ databases">
        <title>Caerostris extrusa draft genome.</title>
        <authorList>
            <person name="Kono N."/>
            <person name="Arakawa K."/>
        </authorList>
    </citation>
    <scope>NUCLEOTIDE SEQUENCE [LARGE SCALE GENOMIC DNA]</scope>
</reference>
<proteinExistence type="predicted"/>
<protein>
    <submittedName>
        <fullName evidence="2">Uncharacterized protein</fullName>
    </submittedName>
</protein>
<dbReference type="EMBL" id="BPLR01003194">
    <property type="protein sequence ID" value="GIX82015.1"/>
    <property type="molecule type" value="Genomic_DNA"/>
</dbReference>